<evidence type="ECO:0008006" key="2">
    <source>
        <dbReference type="Google" id="ProtNLM"/>
    </source>
</evidence>
<accession>A0A0F9SSK8</accession>
<protein>
    <recommendedName>
        <fullName evidence="2">Rubredoxin-like domain-containing protein</fullName>
    </recommendedName>
</protein>
<proteinExistence type="predicted"/>
<comment type="caution">
    <text evidence="1">The sequence shown here is derived from an EMBL/GenBank/DDBJ whole genome shotgun (WGS) entry which is preliminary data.</text>
</comment>
<gene>
    <name evidence="1" type="ORF">LCGC14_0737720</name>
</gene>
<dbReference type="AlphaFoldDB" id="A0A0F9SSK8"/>
<name>A0A0F9SSK8_9ZZZZ</name>
<dbReference type="EMBL" id="LAZR01001731">
    <property type="protein sequence ID" value="KKN40001.1"/>
    <property type="molecule type" value="Genomic_DNA"/>
</dbReference>
<organism evidence="1">
    <name type="scientific">marine sediment metagenome</name>
    <dbReference type="NCBI Taxonomy" id="412755"/>
    <lineage>
        <taxon>unclassified sequences</taxon>
        <taxon>metagenomes</taxon>
        <taxon>ecological metagenomes</taxon>
    </lineage>
</organism>
<sequence>MSNNNNNNNMEQKKEDLCFCERCGHKWFKRKKNPVLCPKCKSPLWNKKRDENGY</sequence>
<reference evidence="1" key="1">
    <citation type="journal article" date="2015" name="Nature">
        <title>Complex archaea that bridge the gap between prokaryotes and eukaryotes.</title>
        <authorList>
            <person name="Spang A."/>
            <person name="Saw J.H."/>
            <person name="Jorgensen S.L."/>
            <person name="Zaremba-Niedzwiedzka K."/>
            <person name="Martijn J."/>
            <person name="Lind A.E."/>
            <person name="van Eijk R."/>
            <person name="Schleper C."/>
            <person name="Guy L."/>
            <person name="Ettema T.J."/>
        </authorList>
    </citation>
    <scope>NUCLEOTIDE SEQUENCE</scope>
</reference>
<evidence type="ECO:0000313" key="1">
    <source>
        <dbReference type="EMBL" id="KKN40001.1"/>
    </source>
</evidence>